<dbReference type="GeneID" id="113497501"/>
<feature type="chain" id="PRO_5028827424" evidence="1">
    <location>
        <begin position="25"/>
        <end position="126"/>
    </location>
</feature>
<organism evidence="2 3">
    <name type="scientific">Trichoplusia ni</name>
    <name type="common">Cabbage looper</name>
    <dbReference type="NCBI Taxonomy" id="7111"/>
    <lineage>
        <taxon>Eukaryota</taxon>
        <taxon>Metazoa</taxon>
        <taxon>Ecdysozoa</taxon>
        <taxon>Arthropoda</taxon>
        <taxon>Hexapoda</taxon>
        <taxon>Insecta</taxon>
        <taxon>Pterygota</taxon>
        <taxon>Neoptera</taxon>
        <taxon>Endopterygota</taxon>
        <taxon>Lepidoptera</taxon>
        <taxon>Glossata</taxon>
        <taxon>Ditrysia</taxon>
        <taxon>Noctuoidea</taxon>
        <taxon>Noctuidae</taxon>
        <taxon>Plusiinae</taxon>
        <taxon>Trichoplusia</taxon>
    </lineage>
</organism>
<keyword evidence="2" id="KW-1185">Reference proteome</keyword>
<evidence type="ECO:0000313" key="3">
    <source>
        <dbReference type="RefSeq" id="XP_026732871.1"/>
    </source>
</evidence>
<dbReference type="Proteomes" id="UP000322000">
    <property type="component" value="Chromosome 9"/>
</dbReference>
<protein>
    <submittedName>
        <fullName evidence="3">Uncharacterized protein LOC113497501 isoform X2</fullName>
    </submittedName>
</protein>
<evidence type="ECO:0000313" key="2">
    <source>
        <dbReference type="Proteomes" id="UP000322000"/>
    </source>
</evidence>
<gene>
    <name evidence="3" type="primary">LOC113497501</name>
</gene>
<evidence type="ECO:0000256" key="1">
    <source>
        <dbReference type="SAM" id="SignalP"/>
    </source>
</evidence>
<keyword evidence="1" id="KW-0732">Signal</keyword>
<name>A0A7E5VXN1_TRINI</name>
<dbReference type="RefSeq" id="XP_026732871.1">
    <property type="nucleotide sequence ID" value="XM_026877070.1"/>
</dbReference>
<proteinExistence type="predicted"/>
<sequence>MGAKRRDLFLLILLLGILTSRADAAGLMDGPSSIISQATGMAGGLMGKGGPTGMLDQLGGLGGIMGDGGPMKYLSMVKGLAGGDLGGIMGGGGPMKYLSMVKDLAGGGLPGLGGGGGKSGLFGIGR</sequence>
<dbReference type="AlphaFoldDB" id="A0A7E5VXN1"/>
<reference evidence="3" key="1">
    <citation type="submission" date="2025-08" db="UniProtKB">
        <authorList>
            <consortium name="RefSeq"/>
        </authorList>
    </citation>
    <scope>IDENTIFICATION</scope>
</reference>
<accession>A0A7E5VXN1</accession>
<feature type="signal peptide" evidence="1">
    <location>
        <begin position="1"/>
        <end position="24"/>
    </location>
</feature>